<dbReference type="CDD" id="cd17541">
    <property type="entry name" value="REC_CheB-like"/>
    <property type="match status" value="1"/>
</dbReference>
<comment type="PTM">
    <text evidence="6">Phosphorylated by CheA. Phosphorylation of the N-terminal regulatory domain activates the methylesterase activity.</text>
</comment>
<dbReference type="EMBL" id="CP001720">
    <property type="protein sequence ID" value="ACV61572.1"/>
    <property type="molecule type" value="Genomic_DNA"/>
</dbReference>
<gene>
    <name evidence="6" type="primary">cheB</name>
    <name evidence="11" type="ordered locus">Dtox_0656</name>
</gene>
<keyword evidence="6 8" id="KW-0597">Phosphoprotein</keyword>
<dbReference type="PIRSF" id="PIRSF000876">
    <property type="entry name" value="RR_chemtxs_CheB"/>
    <property type="match status" value="1"/>
</dbReference>
<dbReference type="Gene3D" id="3.40.50.2300">
    <property type="match status" value="1"/>
</dbReference>
<dbReference type="InterPro" id="IPR008248">
    <property type="entry name" value="CheB-like"/>
</dbReference>
<feature type="active site" evidence="6 7">
    <location>
        <position position="291"/>
    </location>
</feature>
<dbReference type="NCBIfam" id="NF009206">
    <property type="entry name" value="PRK12555.1"/>
    <property type="match status" value="1"/>
</dbReference>
<dbReference type="InterPro" id="IPR001789">
    <property type="entry name" value="Sig_transdc_resp-reg_receiver"/>
</dbReference>
<dbReference type="Proteomes" id="UP000002217">
    <property type="component" value="Chromosome"/>
</dbReference>
<accession>C8W1C7</accession>
<dbReference type="SUPFAM" id="SSF52738">
    <property type="entry name" value="Methylesterase CheB, C-terminal domain"/>
    <property type="match status" value="1"/>
</dbReference>
<keyword evidence="2 6" id="KW-0145">Chemotaxis</keyword>
<dbReference type="PANTHER" id="PTHR42872:SF6">
    <property type="entry name" value="PROTEIN-GLUTAMATE METHYLESTERASE_PROTEIN-GLUTAMINE GLUTAMINASE"/>
    <property type="match status" value="1"/>
</dbReference>
<comment type="function">
    <text evidence="4">May play the central regulatory role in sporulation. It may be an element of the effector pathway responsible for the activation of sporulation genes in response to nutritional stress. Spo0A may act in concert with spo0H (a sigma factor) to control the expression of some genes that are critical to the sporulation process.</text>
</comment>
<sequence>MAKIKVLIVDDSALIRNLISRLLEEQGEFQVIGTARNGKEALERIPQLKPDVVTMDVEMPEMDGLAALRRLMRQNPVPVVMLSAHTFAGAKATIDALAYGAVDFVAKPSKSSELGKMVSDLAVKLKIAAKVAMKRMTGRPVVSRVTRPATASRSGKTDLLVIGSSTGGPAALQTLVPALPKDFPSAVVLVQHFPVGFSQALAESLGRRCRLTVSHAVHGEAVRPGHVLVAPAGMEFTFQGRPGSVTVNLSHGKAPVSLGSFRPSVDVVMTSAARTYGDRVMGVLLTGMGRDGAQGMLEIKKVRGRTIAQDESTCVVFGMPKEAIKLGAADKVSPLPEIPADILNML</sequence>
<dbReference type="GO" id="GO:0005737">
    <property type="term" value="C:cytoplasm"/>
    <property type="evidence" value="ECO:0007669"/>
    <property type="project" value="UniProtKB-SubCell"/>
</dbReference>
<dbReference type="GO" id="GO:0008984">
    <property type="term" value="F:protein-glutamate methylesterase activity"/>
    <property type="evidence" value="ECO:0007669"/>
    <property type="project" value="UniProtKB-UniRule"/>
</dbReference>
<dbReference type="OrthoDB" id="9793421at2"/>
<feature type="modified residue" description="4-aspartylphosphate" evidence="6 8">
    <location>
        <position position="56"/>
    </location>
</feature>
<evidence type="ECO:0000256" key="6">
    <source>
        <dbReference type="HAMAP-Rule" id="MF_00099"/>
    </source>
</evidence>
<proteinExistence type="inferred from homology"/>
<dbReference type="PANTHER" id="PTHR42872">
    <property type="entry name" value="PROTEIN-GLUTAMATE METHYLESTERASE/PROTEIN-GLUTAMINE GLUTAMINASE"/>
    <property type="match status" value="1"/>
</dbReference>
<evidence type="ECO:0000256" key="4">
    <source>
        <dbReference type="ARBA" id="ARBA00024867"/>
    </source>
</evidence>
<dbReference type="RefSeq" id="WP_015756290.1">
    <property type="nucleotide sequence ID" value="NC_013216.1"/>
</dbReference>
<reference evidence="11 12" key="1">
    <citation type="journal article" date="2009" name="Stand. Genomic Sci.">
        <title>Complete genome sequence of Desulfotomaculum acetoxidans type strain (5575).</title>
        <authorList>
            <person name="Spring S."/>
            <person name="Lapidus A."/>
            <person name="Schroder M."/>
            <person name="Gleim D."/>
            <person name="Sims D."/>
            <person name="Meincke L."/>
            <person name="Glavina Del Rio T."/>
            <person name="Tice H."/>
            <person name="Copeland A."/>
            <person name="Cheng J.F."/>
            <person name="Lucas S."/>
            <person name="Chen F."/>
            <person name="Nolan M."/>
            <person name="Bruce D."/>
            <person name="Goodwin L."/>
            <person name="Pitluck S."/>
            <person name="Ivanova N."/>
            <person name="Mavromatis K."/>
            <person name="Mikhailova N."/>
            <person name="Pati A."/>
            <person name="Chen A."/>
            <person name="Palaniappan K."/>
            <person name="Land M."/>
            <person name="Hauser L."/>
            <person name="Chang Y.J."/>
            <person name="Jeffries C.D."/>
            <person name="Chain P."/>
            <person name="Saunders E."/>
            <person name="Brettin T."/>
            <person name="Detter J.C."/>
            <person name="Goker M."/>
            <person name="Bristow J."/>
            <person name="Eisen J.A."/>
            <person name="Markowitz V."/>
            <person name="Hugenholtz P."/>
            <person name="Kyrpides N.C."/>
            <person name="Klenk H.P."/>
            <person name="Han C."/>
        </authorList>
    </citation>
    <scope>NUCLEOTIDE SEQUENCE [LARGE SCALE GENOMIC DNA]</scope>
    <source>
        <strain evidence="12">ATCC 49208 / DSM 771 / VKM B-1644</strain>
    </source>
</reference>
<dbReference type="STRING" id="485916.Dtox_0656"/>
<evidence type="ECO:0000259" key="9">
    <source>
        <dbReference type="PROSITE" id="PS50110"/>
    </source>
</evidence>
<dbReference type="GO" id="GO:0000156">
    <property type="term" value="F:phosphorelay response regulator activity"/>
    <property type="evidence" value="ECO:0007669"/>
    <property type="project" value="InterPro"/>
</dbReference>
<dbReference type="PROSITE" id="PS50122">
    <property type="entry name" value="CHEB"/>
    <property type="match status" value="1"/>
</dbReference>
<comment type="domain">
    <text evidence="6">Contains a C-terminal catalytic domain, and an N-terminal region which modulates catalytic activity.</text>
</comment>
<evidence type="ECO:0000256" key="2">
    <source>
        <dbReference type="ARBA" id="ARBA00022500"/>
    </source>
</evidence>
<comment type="subcellular location">
    <subcellularLocation>
        <location evidence="6">Cytoplasm</location>
    </subcellularLocation>
</comment>
<evidence type="ECO:0000256" key="5">
    <source>
        <dbReference type="ARBA" id="ARBA00048267"/>
    </source>
</evidence>
<dbReference type="SMART" id="SM00448">
    <property type="entry name" value="REC"/>
    <property type="match status" value="1"/>
</dbReference>
<dbReference type="GO" id="GO:0050568">
    <property type="term" value="F:protein-glutamine glutaminase activity"/>
    <property type="evidence" value="ECO:0007669"/>
    <property type="project" value="UniProtKB-UniRule"/>
</dbReference>
<keyword evidence="12" id="KW-1185">Reference proteome</keyword>
<dbReference type="EC" id="3.1.1.61" evidence="6"/>
<comment type="catalytic activity">
    <reaction evidence="5 6">
        <text>[protein]-L-glutamate 5-O-methyl ester + H2O = L-glutamyl-[protein] + methanol + H(+)</text>
        <dbReference type="Rhea" id="RHEA:23236"/>
        <dbReference type="Rhea" id="RHEA-COMP:10208"/>
        <dbReference type="Rhea" id="RHEA-COMP:10311"/>
        <dbReference type="ChEBI" id="CHEBI:15377"/>
        <dbReference type="ChEBI" id="CHEBI:15378"/>
        <dbReference type="ChEBI" id="CHEBI:17790"/>
        <dbReference type="ChEBI" id="CHEBI:29973"/>
        <dbReference type="ChEBI" id="CHEBI:82795"/>
        <dbReference type="EC" id="3.1.1.61"/>
    </reaction>
</comment>
<feature type="active site" evidence="6 7">
    <location>
        <position position="192"/>
    </location>
</feature>
<evidence type="ECO:0000256" key="3">
    <source>
        <dbReference type="ARBA" id="ARBA00022801"/>
    </source>
</evidence>
<dbReference type="InterPro" id="IPR000673">
    <property type="entry name" value="Sig_transdc_resp-reg_Me-estase"/>
</dbReference>
<dbReference type="GO" id="GO:0006935">
    <property type="term" value="P:chemotaxis"/>
    <property type="evidence" value="ECO:0007669"/>
    <property type="project" value="UniProtKB-UniRule"/>
</dbReference>
<evidence type="ECO:0000313" key="12">
    <source>
        <dbReference type="Proteomes" id="UP000002217"/>
    </source>
</evidence>
<keyword evidence="3 6" id="KW-0378">Hydrolase</keyword>
<dbReference type="eggNOG" id="COG2201">
    <property type="taxonomic scope" value="Bacteria"/>
</dbReference>
<dbReference type="InterPro" id="IPR035909">
    <property type="entry name" value="CheB_C"/>
</dbReference>
<evidence type="ECO:0000259" key="10">
    <source>
        <dbReference type="PROSITE" id="PS50122"/>
    </source>
</evidence>
<protein>
    <recommendedName>
        <fullName evidence="6">Protein-glutamate methylesterase/protein-glutamine glutaminase</fullName>
        <ecNumber evidence="6">3.1.1.61</ecNumber>
        <ecNumber evidence="6">3.5.1.44</ecNumber>
    </recommendedName>
</protein>
<dbReference type="EC" id="3.5.1.44" evidence="6"/>
<dbReference type="Pfam" id="PF01339">
    <property type="entry name" value="CheB_methylest"/>
    <property type="match status" value="1"/>
</dbReference>
<dbReference type="PROSITE" id="PS50110">
    <property type="entry name" value="RESPONSE_REGULATORY"/>
    <property type="match status" value="1"/>
</dbReference>
<dbReference type="CDD" id="cd16432">
    <property type="entry name" value="CheB_Rec"/>
    <property type="match status" value="1"/>
</dbReference>
<comment type="similarity">
    <text evidence="6">Belongs to the CheB family.</text>
</comment>
<evidence type="ECO:0000256" key="1">
    <source>
        <dbReference type="ARBA" id="ARBA00022490"/>
    </source>
</evidence>
<dbReference type="SUPFAM" id="SSF52172">
    <property type="entry name" value="CheY-like"/>
    <property type="match status" value="1"/>
</dbReference>
<evidence type="ECO:0000313" key="11">
    <source>
        <dbReference type="EMBL" id="ACV61572.1"/>
    </source>
</evidence>
<feature type="domain" description="CheB-type methylesterase" evidence="10">
    <location>
        <begin position="148"/>
        <end position="346"/>
    </location>
</feature>
<dbReference type="NCBIfam" id="NF001965">
    <property type="entry name" value="PRK00742.1"/>
    <property type="match status" value="1"/>
</dbReference>
<dbReference type="HAMAP" id="MF_00099">
    <property type="entry name" value="CheB_chemtxs"/>
    <property type="match status" value="1"/>
</dbReference>
<organism evidence="11 12">
    <name type="scientific">Desulfofarcimen acetoxidans (strain ATCC 49208 / DSM 771 / KCTC 5769 / VKM B-1644 / 5575)</name>
    <name type="common">Desulfotomaculum acetoxidans</name>
    <dbReference type="NCBI Taxonomy" id="485916"/>
    <lineage>
        <taxon>Bacteria</taxon>
        <taxon>Bacillati</taxon>
        <taxon>Bacillota</taxon>
        <taxon>Clostridia</taxon>
        <taxon>Eubacteriales</taxon>
        <taxon>Peptococcaceae</taxon>
        <taxon>Desulfofarcimen</taxon>
    </lineage>
</organism>
<feature type="active site" evidence="6 7">
    <location>
        <position position="165"/>
    </location>
</feature>
<dbReference type="InterPro" id="IPR011006">
    <property type="entry name" value="CheY-like_superfamily"/>
</dbReference>
<evidence type="ECO:0000256" key="7">
    <source>
        <dbReference type="PROSITE-ProRule" id="PRU00050"/>
    </source>
</evidence>
<comment type="catalytic activity">
    <reaction evidence="6">
        <text>L-glutaminyl-[protein] + H2O = L-glutamyl-[protein] + NH4(+)</text>
        <dbReference type="Rhea" id="RHEA:16441"/>
        <dbReference type="Rhea" id="RHEA-COMP:10207"/>
        <dbReference type="Rhea" id="RHEA-COMP:10208"/>
        <dbReference type="ChEBI" id="CHEBI:15377"/>
        <dbReference type="ChEBI" id="CHEBI:28938"/>
        <dbReference type="ChEBI" id="CHEBI:29973"/>
        <dbReference type="ChEBI" id="CHEBI:30011"/>
        <dbReference type="EC" id="3.5.1.44"/>
    </reaction>
</comment>
<dbReference type="KEGG" id="dae:Dtox_0656"/>
<name>C8W1C7_DESAS</name>
<evidence type="ECO:0000256" key="8">
    <source>
        <dbReference type="PROSITE-ProRule" id="PRU00169"/>
    </source>
</evidence>
<feature type="domain" description="Response regulatory" evidence="9">
    <location>
        <begin position="5"/>
        <end position="122"/>
    </location>
</feature>
<dbReference type="Gene3D" id="3.40.50.180">
    <property type="entry name" value="Methylesterase CheB, C-terminal domain"/>
    <property type="match status" value="1"/>
</dbReference>
<keyword evidence="1 6" id="KW-0963">Cytoplasm</keyword>
<dbReference type="HOGENOM" id="CLU_000445_51_0_9"/>
<dbReference type="Pfam" id="PF00072">
    <property type="entry name" value="Response_reg"/>
    <property type="match status" value="1"/>
</dbReference>
<comment type="function">
    <text evidence="6">Involved in chemotaxis. Part of a chemotaxis signal transduction system that modulates chemotaxis in response to various stimuli. Catalyzes the demethylation of specific methylglutamate residues introduced into the chemoreceptors (methyl-accepting chemotaxis proteins or MCP) by CheR. Also mediates the irreversible deamidation of specific glutamine residues to glutamic acid.</text>
</comment>
<dbReference type="AlphaFoldDB" id="C8W1C7"/>